<feature type="chain" id="PRO_5045367828" evidence="1">
    <location>
        <begin position="28"/>
        <end position="112"/>
    </location>
</feature>
<keyword evidence="1" id="KW-0732">Signal</keyword>
<dbReference type="Proteomes" id="UP001143362">
    <property type="component" value="Unassembled WGS sequence"/>
</dbReference>
<reference evidence="2" key="1">
    <citation type="submission" date="2019-02" db="EMBL/GenBank/DDBJ databases">
        <authorList>
            <person name="Li S.-H."/>
        </authorList>
    </citation>
    <scope>NUCLEOTIDE SEQUENCE</scope>
    <source>
        <strain evidence="2">IMCC14734</strain>
    </source>
</reference>
<dbReference type="Pfam" id="PF07027">
    <property type="entry name" value="DUF1318"/>
    <property type="match status" value="1"/>
</dbReference>
<dbReference type="RefSeq" id="WP_279246983.1">
    <property type="nucleotide sequence ID" value="NZ_SHNN01000005.1"/>
</dbReference>
<gene>
    <name evidence="2" type="ORF">EYC98_18980</name>
</gene>
<dbReference type="InterPro" id="IPR008309">
    <property type="entry name" value="YdbL"/>
</dbReference>
<evidence type="ECO:0000313" key="2">
    <source>
        <dbReference type="EMBL" id="MCX2982951.1"/>
    </source>
</evidence>
<proteinExistence type="predicted"/>
<protein>
    <submittedName>
        <fullName evidence="2">DUF1318 domain-containing protein</fullName>
    </submittedName>
</protein>
<sequence>MNLIRHNLQHVLRAIALLTLLSNPAWALDLSEAKTQGMVGETHTGYIAAVEPAAKVNSLVSDINAKRKQHYQAIATQNRISLQAVEARAGLKAIEKTPSGQYINTGSGWQKK</sequence>
<comment type="caution">
    <text evidence="2">The sequence shown here is derived from an EMBL/GenBank/DDBJ whole genome shotgun (WGS) entry which is preliminary data.</text>
</comment>
<organism evidence="2 3">
    <name type="scientific">Candidatus Litorirhabdus singularis</name>
    <dbReference type="NCBI Taxonomy" id="2518993"/>
    <lineage>
        <taxon>Bacteria</taxon>
        <taxon>Pseudomonadati</taxon>
        <taxon>Pseudomonadota</taxon>
        <taxon>Gammaproteobacteria</taxon>
        <taxon>Cellvibrionales</taxon>
        <taxon>Halieaceae</taxon>
        <taxon>Candidatus Litorirhabdus</taxon>
    </lineage>
</organism>
<dbReference type="PIRSF" id="PIRSF025560">
    <property type="entry name" value="UCP025560"/>
    <property type="match status" value="1"/>
</dbReference>
<keyword evidence="3" id="KW-1185">Reference proteome</keyword>
<evidence type="ECO:0000313" key="3">
    <source>
        <dbReference type="Proteomes" id="UP001143362"/>
    </source>
</evidence>
<evidence type="ECO:0000256" key="1">
    <source>
        <dbReference type="SAM" id="SignalP"/>
    </source>
</evidence>
<accession>A0ABT3TMJ6</accession>
<dbReference type="EMBL" id="SHNN01000005">
    <property type="protein sequence ID" value="MCX2982951.1"/>
    <property type="molecule type" value="Genomic_DNA"/>
</dbReference>
<name>A0ABT3TMJ6_9GAMM</name>
<feature type="signal peptide" evidence="1">
    <location>
        <begin position="1"/>
        <end position="27"/>
    </location>
</feature>